<keyword evidence="1 4" id="KW-0808">Transferase</keyword>
<dbReference type="AlphaFoldDB" id="A0A1Y6JTI6"/>
<dbReference type="PROSITE" id="PS51186">
    <property type="entry name" value="GNAT"/>
    <property type="match status" value="1"/>
</dbReference>
<dbReference type="Gene3D" id="3.40.630.30">
    <property type="match status" value="1"/>
</dbReference>
<dbReference type="PANTHER" id="PTHR43420:SF46">
    <property type="entry name" value="ACETYLTRANSFERASE"/>
    <property type="match status" value="1"/>
</dbReference>
<evidence type="ECO:0000313" key="4">
    <source>
        <dbReference type="EMBL" id="SMS13248.1"/>
    </source>
</evidence>
<protein>
    <submittedName>
        <fullName evidence="4">GCN5-related N-acetyltransferase</fullName>
    </submittedName>
</protein>
<evidence type="ECO:0000313" key="5">
    <source>
        <dbReference type="Proteomes" id="UP000195412"/>
    </source>
</evidence>
<dbReference type="Proteomes" id="UP000195412">
    <property type="component" value="Chromosome I"/>
</dbReference>
<dbReference type="InterPro" id="IPR050680">
    <property type="entry name" value="YpeA/RimI_acetyltransf"/>
</dbReference>
<dbReference type="CDD" id="cd04301">
    <property type="entry name" value="NAT_SF"/>
    <property type="match status" value="1"/>
</dbReference>
<dbReference type="Pfam" id="PF00583">
    <property type="entry name" value="Acetyltransf_1"/>
    <property type="match status" value="1"/>
</dbReference>
<proteinExistence type="predicted"/>
<dbReference type="KEGG" id="lzy:LZ3411_0198"/>
<dbReference type="RefSeq" id="WP_087741369.1">
    <property type="nucleotide sequence ID" value="NZ_JBPWQU010000011.1"/>
</dbReference>
<reference evidence="5" key="1">
    <citation type="submission" date="2017-05" db="EMBL/GenBank/DDBJ databases">
        <authorList>
            <person name="Papadimitriou K."/>
        </authorList>
    </citation>
    <scope>NUCLEOTIDE SEQUENCE [LARGE SCALE GENOMIC DNA]</scope>
    <source>
        <strain evidence="5">ACA-DC 3411</strain>
    </source>
</reference>
<sequence length="188" mass="21391">MYLRKAKADELDLVCDIIEDGKQQLADAGIDQWQDNYPNRDTIQADIDLGRATIFNSDDHETLGVAAVVQAPDDSYDTLIGNWLKDTEKYVTVHRVAIFSHHQGKGYASKLFQELFTYIAEHHPEAESIRIDTHRDNTKMQHLIEKFGFKKVGRIVGVYQPTDECYVYEKLIQNTQAGTDTAHTPHVA</sequence>
<keyword evidence="2" id="KW-0012">Acyltransferase</keyword>
<dbReference type="EMBL" id="LT854705">
    <property type="protein sequence ID" value="SMS13248.1"/>
    <property type="molecule type" value="Genomic_DNA"/>
</dbReference>
<dbReference type="InterPro" id="IPR016181">
    <property type="entry name" value="Acyl_CoA_acyltransferase"/>
</dbReference>
<evidence type="ECO:0000256" key="2">
    <source>
        <dbReference type="ARBA" id="ARBA00023315"/>
    </source>
</evidence>
<dbReference type="SUPFAM" id="SSF55729">
    <property type="entry name" value="Acyl-CoA N-acyltransferases (Nat)"/>
    <property type="match status" value="1"/>
</dbReference>
<evidence type="ECO:0000259" key="3">
    <source>
        <dbReference type="PROSITE" id="PS51186"/>
    </source>
</evidence>
<evidence type="ECO:0000256" key="1">
    <source>
        <dbReference type="ARBA" id="ARBA00022679"/>
    </source>
</evidence>
<feature type="domain" description="N-acetyltransferase" evidence="3">
    <location>
        <begin position="1"/>
        <end position="173"/>
    </location>
</feature>
<dbReference type="PANTHER" id="PTHR43420">
    <property type="entry name" value="ACETYLTRANSFERASE"/>
    <property type="match status" value="1"/>
</dbReference>
<dbReference type="GO" id="GO:0016747">
    <property type="term" value="F:acyltransferase activity, transferring groups other than amino-acyl groups"/>
    <property type="evidence" value="ECO:0007669"/>
    <property type="project" value="InterPro"/>
</dbReference>
<name>A0A1Y6JTI6_9LACO</name>
<accession>A0A1Y6JTI6</accession>
<organism evidence="4 5">
    <name type="scientific">Levilactobacillus zymae</name>
    <dbReference type="NCBI Taxonomy" id="267363"/>
    <lineage>
        <taxon>Bacteria</taxon>
        <taxon>Bacillati</taxon>
        <taxon>Bacillota</taxon>
        <taxon>Bacilli</taxon>
        <taxon>Lactobacillales</taxon>
        <taxon>Lactobacillaceae</taxon>
        <taxon>Levilactobacillus</taxon>
    </lineage>
</organism>
<gene>
    <name evidence="4" type="ORF">LZ3411_0198</name>
</gene>
<dbReference type="InterPro" id="IPR000182">
    <property type="entry name" value="GNAT_dom"/>
</dbReference>